<protein>
    <submittedName>
        <fullName evidence="2">Glycosyltransferase family 2 protein</fullName>
    </submittedName>
</protein>
<dbReference type="Pfam" id="PF00535">
    <property type="entry name" value="Glycos_transf_2"/>
    <property type="match status" value="1"/>
</dbReference>
<dbReference type="RefSeq" id="WP_311940201.1">
    <property type="nucleotide sequence ID" value="NZ_JAVSCK010000003.1"/>
</dbReference>
<accession>A0ABW3RDB2</accession>
<sequence length="328" mass="38730">MDSLVSIIIPAYNRSPLISETLNSVLNQTYTNWECIIIDDGSTDNTIEIVKEYTVKDSRFAIKNRPSGKPKGANACRNYGLKLSKGEYILFLDSDDILKNTCLENRLNAFKTSKNIDFVIANSSYIKDNVYYNKPICEFPSDYSSENYLKLFLSYKLPWTIMSVLWKRELINNFQFDENLMRFQDLDYHISILSNKKYNLTRLNYVDTYYRVEDEKVLSENYIATVINSLNYFLKKHINQDYIQKKYPNSFKNFILFFLVNYLYPNYKNHKSEIHKIEDIIKDSKLFSSKESYLLKIKKALITKDLVNKKGFGINRFNKLIMKGLEYE</sequence>
<evidence type="ECO:0000259" key="1">
    <source>
        <dbReference type="Pfam" id="PF00535"/>
    </source>
</evidence>
<dbReference type="InterPro" id="IPR001173">
    <property type="entry name" value="Glyco_trans_2-like"/>
</dbReference>
<evidence type="ECO:0000313" key="2">
    <source>
        <dbReference type="EMBL" id="MFD1163095.1"/>
    </source>
</evidence>
<dbReference type="CDD" id="cd00761">
    <property type="entry name" value="Glyco_tranf_GTA_type"/>
    <property type="match status" value="1"/>
</dbReference>
<proteinExistence type="predicted"/>
<organism evidence="2 3">
    <name type="scientific">Hwangdonia seohaensis</name>
    <dbReference type="NCBI Taxonomy" id="1240727"/>
    <lineage>
        <taxon>Bacteria</taxon>
        <taxon>Pseudomonadati</taxon>
        <taxon>Bacteroidota</taxon>
        <taxon>Flavobacteriia</taxon>
        <taxon>Flavobacteriales</taxon>
        <taxon>Flavobacteriaceae</taxon>
        <taxon>Hwangdonia</taxon>
    </lineage>
</organism>
<dbReference type="PANTHER" id="PTHR22916:SF64">
    <property type="entry name" value="TRANSFERASE, PUTATIVE-RELATED"/>
    <property type="match status" value="1"/>
</dbReference>
<gene>
    <name evidence="2" type="ORF">ACFQ2E_11740</name>
</gene>
<name>A0ABW3RDB2_9FLAO</name>
<evidence type="ECO:0000313" key="3">
    <source>
        <dbReference type="Proteomes" id="UP001597163"/>
    </source>
</evidence>
<dbReference type="SUPFAM" id="SSF53448">
    <property type="entry name" value="Nucleotide-diphospho-sugar transferases"/>
    <property type="match status" value="1"/>
</dbReference>
<dbReference type="InterPro" id="IPR029044">
    <property type="entry name" value="Nucleotide-diphossugar_trans"/>
</dbReference>
<reference evidence="3" key="1">
    <citation type="journal article" date="2019" name="Int. J. Syst. Evol. Microbiol.">
        <title>The Global Catalogue of Microorganisms (GCM) 10K type strain sequencing project: providing services to taxonomists for standard genome sequencing and annotation.</title>
        <authorList>
            <consortium name="The Broad Institute Genomics Platform"/>
            <consortium name="The Broad Institute Genome Sequencing Center for Infectious Disease"/>
            <person name="Wu L."/>
            <person name="Ma J."/>
        </authorList>
    </citation>
    <scope>NUCLEOTIDE SEQUENCE [LARGE SCALE GENOMIC DNA]</scope>
    <source>
        <strain evidence="3">CCUG 63246</strain>
    </source>
</reference>
<dbReference type="EMBL" id="JBHTLJ010000003">
    <property type="protein sequence ID" value="MFD1163095.1"/>
    <property type="molecule type" value="Genomic_DNA"/>
</dbReference>
<feature type="domain" description="Glycosyltransferase 2-like" evidence="1">
    <location>
        <begin position="6"/>
        <end position="147"/>
    </location>
</feature>
<dbReference type="Gene3D" id="3.90.550.10">
    <property type="entry name" value="Spore Coat Polysaccharide Biosynthesis Protein SpsA, Chain A"/>
    <property type="match status" value="1"/>
</dbReference>
<keyword evidence="3" id="KW-1185">Reference proteome</keyword>
<dbReference type="Proteomes" id="UP001597163">
    <property type="component" value="Unassembled WGS sequence"/>
</dbReference>
<comment type="caution">
    <text evidence="2">The sequence shown here is derived from an EMBL/GenBank/DDBJ whole genome shotgun (WGS) entry which is preliminary data.</text>
</comment>
<dbReference type="PANTHER" id="PTHR22916">
    <property type="entry name" value="GLYCOSYLTRANSFERASE"/>
    <property type="match status" value="1"/>
</dbReference>